<dbReference type="InterPro" id="IPR019749">
    <property type="entry name" value="Band_41_domain"/>
</dbReference>
<dbReference type="GeneID" id="108505809"/>
<dbReference type="PRINTS" id="PR00661">
    <property type="entry name" value="ERMFAMILY"/>
</dbReference>
<dbReference type="InterPro" id="IPR035963">
    <property type="entry name" value="FERM_2"/>
</dbReference>
<dbReference type="InterPro" id="IPR000299">
    <property type="entry name" value="FERM_domain"/>
</dbReference>
<dbReference type="CTD" id="23136"/>
<dbReference type="PANTHER" id="PTHR23280:SF20">
    <property type="entry name" value="BAND 4.1-LIKE PROTEIN 3"/>
    <property type="match status" value="1"/>
</dbReference>
<organism evidence="8 9">
    <name type="scientific">Lepidothrix coronata</name>
    <name type="common">blue-crowned manakin</name>
    <dbReference type="NCBI Taxonomy" id="321398"/>
    <lineage>
        <taxon>Eukaryota</taxon>
        <taxon>Metazoa</taxon>
        <taxon>Chordata</taxon>
        <taxon>Craniata</taxon>
        <taxon>Vertebrata</taxon>
        <taxon>Euteleostomi</taxon>
        <taxon>Archelosauria</taxon>
        <taxon>Archosauria</taxon>
        <taxon>Dinosauria</taxon>
        <taxon>Saurischia</taxon>
        <taxon>Theropoda</taxon>
        <taxon>Coelurosauria</taxon>
        <taxon>Aves</taxon>
        <taxon>Neognathae</taxon>
        <taxon>Neoaves</taxon>
        <taxon>Telluraves</taxon>
        <taxon>Australaves</taxon>
        <taxon>Passeriformes</taxon>
        <taxon>Pipridae</taxon>
        <taxon>Lepidothrix</taxon>
    </lineage>
</organism>
<dbReference type="Gene3D" id="2.30.29.30">
    <property type="entry name" value="Pleckstrin-homology domain (PH domain)/Phosphotyrosine-binding domain (PTB)"/>
    <property type="match status" value="1"/>
</dbReference>
<gene>
    <name evidence="9" type="primary">EPB41L3</name>
</gene>
<dbReference type="InterPro" id="IPR018979">
    <property type="entry name" value="FERM_N"/>
</dbReference>
<dbReference type="PRINTS" id="PR00935">
    <property type="entry name" value="BAND41"/>
</dbReference>
<evidence type="ECO:0000256" key="2">
    <source>
        <dbReference type="ARBA" id="ARBA00022490"/>
    </source>
</evidence>
<dbReference type="CDD" id="cd13184">
    <property type="entry name" value="FERM_C_4_1_family"/>
    <property type="match status" value="1"/>
</dbReference>
<feature type="compositionally biased region" description="Low complexity" evidence="6">
    <location>
        <begin position="19"/>
        <end position="52"/>
    </location>
</feature>
<dbReference type="OrthoDB" id="6589456at2759"/>
<dbReference type="InterPro" id="IPR007477">
    <property type="entry name" value="SAB_dom"/>
</dbReference>
<evidence type="ECO:0000256" key="6">
    <source>
        <dbReference type="SAM" id="MobiDB-lite"/>
    </source>
</evidence>
<feature type="compositionally biased region" description="Basic and acidic residues" evidence="6">
    <location>
        <begin position="1053"/>
        <end position="1069"/>
    </location>
</feature>
<keyword evidence="5" id="KW-0206">Cytoskeleton</keyword>
<feature type="region of interest" description="Disordered" evidence="6">
    <location>
        <begin position="1042"/>
        <end position="1090"/>
    </location>
</feature>
<dbReference type="SMART" id="SM00295">
    <property type="entry name" value="B41"/>
    <property type="match status" value="1"/>
</dbReference>
<evidence type="ECO:0000313" key="8">
    <source>
        <dbReference type="Proteomes" id="UP000504624"/>
    </source>
</evidence>
<dbReference type="Pfam" id="PF09380">
    <property type="entry name" value="FERM_C"/>
    <property type="match status" value="1"/>
</dbReference>
<keyword evidence="2" id="KW-0963">Cytoplasm</keyword>
<dbReference type="GO" id="GO:0005198">
    <property type="term" value="F:structural molecule activity"/>
    <property type="evidence" value="ECO:0007669"/>
    <property type="project" value="InterPro"/>
</dbReference>
<dbReference type="InterPro" id="IPR019748">
    <property type="entry name" value="FERM_central"/>
</dbReference>
<dbReference type="InterPro" id="IPR011993">
    <property type="entry name" value="PH-like_dom_sf"/>
</dbReference>
<dbReference type="GO" id="GO:0003779">
    <property type="term" value="F:actin binding"/>
    <property type="evidence" value="ECO:0007669"/>
    <property type="project" value="UniProtKB-KW"/>
</dbReference>
<evidence type="ECO:0000256" key="5">
    <source>
        <dbReference type="ARBA" id="ARBA00023212"/>
    </source>
</evidence>
<dbReference type="GO" id="GO:0005856">
    <property type="term" value="C:cytoskeleton"/>
    <property type="evidence" value="ECO:0007669"/>
    <property type="project" value="UniProtKB-SubCell"/>
</dbReference>
<dbReference type="InterPro" id="IPR008379">
    <property type="entry name" value="Band_4.1_C"/>
</dbReference>
<feature type="region of interest" description="Disordered" evidence="6">
    <location>
        <begin position="1"/>
        <end position="78"/>
    </location>
</feature>
<dbReference type="FunFam" id="1.20.80.10:FF:000001">
    <property type="entry name" value="Erythrocyte membrane protein band 4.1"/>
    <property type="match status" value="1"/>
</dbReference>
<dbReference type="FunFam" id="2.30.29.30:FF:000001">
    <property type="entry name" value="Erythrocyte membrane protein band 4.1"/>
    <property type="match status" value="1"/>
</dbReference>
<evidence type="ECO:0000259" key="7">
    <source>
        <dbReference type="PROSITE" id="PS50057"/>
    </source>
</evidence>
<sequence>MTTESGSDSESKDKEQDQQESPAQQGAAETQPQDQQQQQQQQQQPSEEPQNALEQFSAVAAHSTPVKKEQVTEKEQEFAATSAKQLEYQQLEEDKLSQKSSSSKLSKSPLKIVKKPKNMQCKVTLLDGSEYACEVEKRSRGQVLFDKVCEHLNLLEKDYFGLTYRDTENQKNWLDPAKEIKKQIRSGAWQFAFNVKFYPPDPAQLSEDITRYYLCLQLRDDIVSGRLPCSFVTLALLGSYTVQSELGDYDPDEYGSDYISEFRFAPNHTKELEDKVIELHKSHRGMTPAEAEMHFLENAKKLSMYGVDLHHAKDSEGVEIMLGVCASGLLIYRDRLRINRFAWPKVLKISYKRNNFYIKIRPGEFEQFESTIGFKLPNHRAAKRLWKVCVEHHTFFRLLLPEAPPKKFLTLGSKFRYSGRTQAQTRRASALIDRPAPYFERSSSKRYTMSRSLDGASVNENHEMYMKDSVSAAEVGTGQYATTKGISQTNLITTVTPEKKTEEEKDDEEGKKKRAEEVTPISAIRHDTKSDQEEDGDLKAQNSLIKQIQGENVYVKHSNLMLEDLDKTQEDLMKHQTNISELKRTFLETSTETTVSNEWEKRLSTSPVRLAARQEDAPMIEPLVPEETKEEREKSEKLIFLQKGGTTFLEMQPSVIEKKLQEGESAGTLVTSHQIIIQKSIPSSLEGTEDWVIIDKIPSEVVDGESEKNLAYKVVTVSGKTTFPPEMLKSSTVLMQSFEDLESEIQSNEENKQKMFTLGKSYDTMSGKIVTMTSKAKEGEKAVQTSVETSQKMEREVQESVKIIPIVAKYEILKPVTDEKARRGSDMQSTKRKLSDSLTPIKEAESQLQSPEEESLKKTLKMDQDLQLHGTLGSLQLGKAEEHLGSEAVKAGAFAWTDKSLSEWRYSREQPFTIATAHYVTESSASRVVTKQSTSEKTLDGSDIFTLIESARKPTEFIGGVTSTSHSWAQRIDTTTSQEITSSDMKQAVQPHQDTVKKAVQETVVVKERHGMEVHAGGDPAKVVGLVLDAQAEAASAVAAGVKGKEGSSGTEGAKEEKREEAEKARTKQEGVTATASCEQAEEHRTTVQLSESLERKSHFESPVVKTETISFSSVPGGENLEISTKEVPVVHTETKTITYESSQVDSGADSEPGVLMSAQTITSETTSTTTTTHITKTVKGGISETRIEKRIVITGDADIDHDQALAQAIKEAKEQHPDMSVTKVVVHKETEITPEDGED</sequence>
<keyword evidence="8" id="KW-1185">Reference proteome</keyword>
<dbReference type="PROSITE" id="PS00661">
    <property type="entry name" value="FERM_2"/>
    <property type="match status" value="1"/>
</dbReference>
<evidence type="ECO:0000313" key="9">
    <source>
        <dbReference type="RefSeq" id="XP_017687727.1"/>
    </source>
</evidence>
<dbReference type="Pfam" id="PF00373">
    <property type="entry name" value="FERM_M"/>
    <property type="match status" value="1"/>
</dbReference>
<accession>A0A6J0IM63</accession>
<dbReference type="RefSeq" id="XP_017687727.1">
    <property type="nucleotide sequence ID" value="XM_017832238.1"/>
</dbReference>
<dbReference type="GO" id="GO:0030866">
    <property type="term" value="P:cortical actin cytoskeleton organization"/>
    <property type="evidence" value="ECO:0007669"/>
    <property type="project" value="InterPro"/>
</dbReference>
<keyword evidence="3" id="KW-0597">Phosphoprotein</keyword>
<dbReference type="Pfam" id="PF08736">
    <property type="entry name" value="FA"/>
    <property type="match status" value="1"/>
</dbReference>
<dbReference type="SMART" id="SM01196">
    <property type="entry name" value="FERM_C"/>
    <property type="match status" value="1"/>
</dbReference>
<protein>
    <submittedName>
        <fullName evidence="9">Band 4.1-like protein 3 isoform X7</fullName>
    </submittedName>
</protein>
<dbReference type="AlphaFoldDB" id="A0A6J0IM63"/>
<dbReference type="InterPro" id="IPR018980">
    <property type="entry name" value="FERM_PH-like_C"/>
</dbReference>
<dbReference type="InterPro" id="IPR030691">
    <property type="entry name" value="Band4.1-L3_FERM_F1"/>
</dbReference>
<dbReference type="FunFam" id="3.10.20.90:FF:000002">
    <property type="entry name" value="Erythrocyte protein band 4.1-like 3"/>
    <property type="match status" value="1"/>
</dbReference>
<feature type="region of interest" description="Disordered" evidence="6">
    <location>
        <begin position="818"/>
        <end position="859"/>
    </location>
</feature>
<reference evidence="9" key="1">
    <citation type="submission" date="2025-08" db="UniProtKB">
        <authorList>
            <consortium name="RefSeq"/>
        </authorList>
    </citation>
    <scope>IDENTIFICATION</scope>
</reference>
<feature type="domain" description="FERM" evidence="7">
    <location>
        <begin position="119"/>
        <end position="400"/>
    </location>
</feature>
<name>A0A6J0IM63_9PASS</name>
<comment type="subcellular location">
    <subcellularLocation>
        <location evidence="1">Cytoplasm</location>
        <location evidence="1">Cytoskeleton</location>
    </subcellularLocation>
</comment>
<dbReference type="Gene3D" id="1.20.80.10">
    <property type="match status" value="1"/>
</dbReference>
<dbReference type="GO" id="GO:0031032">
    <property type="term" value="P:actomyosin structure organization"/>
    <property type="evidence" value="ECO:0007669"/>
    <property type="project" value="TreeGrafter"/>
</dbReference>
<dbReference type="SUPFAM" id="SSF47031">
    <property type="entry name" value="Second domain of FERM"/>
    <property type="match status" value="1"/>
</dbReference>
<dbReference type="InterPro" id="IPR029071">
    <property type="entry name" value="Ubiquitin-like_domsf"/>
</dbReference>
<dbReference type="SUPFAM" id="SSF50729">
    <property type="entry name" value="PH domain-like"/>
    <property type="match status" value="1"/>
</dbReference>
<dbReference type="Pfam" id="PF04382">
    <property type="entry name" value="SAB"/>
    <property type="match status" value="1"/>
</dbReference>
<dbReference type="SUPFAM" id="SSF54236">
    <property type="entry name" value="Ubiquitin-like"/>
    <property type="match status" value="1"/>
</dbReference>
<evidence type="ECO:0000256" key="3">
    <source>
        <dbReference type="ARBA" id="ARBA00022553"/>
    </source>
</evidence>
<evidence type="ECO:0000256" key="1">
    <source>
        <dbReference type="ARBA" id="ARBA00004245"/>
    </source>
</evidence>
<dbReference type="PANTHER" id="PTHR23280">
    <property type="entry name" value="4.1 G PROTEIN"/>
    <property type="match status" value="1"/>
</dbReference>
<feature type="region of interest" description="Disordered" evidence="6">
    <location>
        <begin position="495"/>
        <end position="536"/>
    </location>
</feature>
<dbReference type="Gene3D" id="3.10.20.90">
    <property type="entry name" value="Phosphatidylinositol 3-kinase Catalytic Subunit, Chain A, domain 1"/>
    <property type="match status" value="1"/>
</dbReference>
<dbReference type="Pfam" id="PF09379">
    <property type="entry name" value="FERM_N"/>
    <property type="match status" value="1"/>
</dbReference>
<dbReference type="Pfam" id="PF05902">
    <property type="entry name" value="4_1_CTD"/>
    <property type="match status" value="1"/>
</dbReference>
<feature type="compositionally biased region" description="Basic and acidic residues" evidence="6">
    <location>
        <begin position="497"/>
        <end position="517"/>
    </location>
</feature>
<dbReference type="Proteomes" id="UP000504624">
    <property type="component" value="Unplaced"/>
</dbReference>
<dbReference type="InterPro" id="IPR019747">
    <property type="entry name" value="FERM_CS"/>
</dbReference>
<dbReference type="InterPro" id="IPR014352">
    <property type="entry name" value="FERM/acyl-CoA-bd_prot_sf"/>
</dbReference>
<proteinExistence type="predicted"/>
<dbReference type="PROSITE" id="PS00660">
    <property type="entry name" value="FERM_1"/>
    <property type="match status" value="1"/>
</dbReference>
<dbReference type="InterPro" id="IPR014847">
    <property type="entry name" value="FA"/>
</dbReference>
<dbReference type="PROSITE" id="PS50057">
    <property type="entry name" value="FERM_3"/>
    <property type="match status" value="1"/>
</dbReference>
<evidence type="ECO:0000256" key="4">
    <source>
        <dbReference type="ARBA" id="ARBA00023203"/>
    </source>
</evidence>
<dbReference type="CDD" id="cd14473">
    <property type="entry name" value="FERM_B-lobe"/>
    <property type="match status" value="1"/>
</dbReference>
<dbReference type="InterPro" id="IPR000798">
    <property type="entry name" value="Ez/rad/moesin-like"/>
</dbReference>
<keyword evidence="4" id="KW-0009">Actin-binding</keyword>
<dbReference type="GO" id="GO:0005886">
    <property type="term" value="C:plasma membrane"/>
    <property type="evidence" value="ECO:0007669"/>
    <property type="project" value="TreeGrafter"/>
</dbReference>
<feature type="compositionally biased region" description="Basic and acidic residues" evidence="6">
    <location>
        <begin position="66"/>
        <end position="77"/>
    </location>
</feature>
<dbReference type="SMART" id="SM01195">
    <property type="entry name" value="FA"/>
    <property type="match status" value="1"/>
</dbReference>
<dbReference type="CDD" id="cd17203">
    <property type="entry name" value="FERM_F1_EPB41L3"/>
    <property type="match status" value="1"/>
</dbReference>